<organism evidence="2 3">
    <name type="scientific">Taenia crassiceps</name>
    <dbReference type="NCBI Taxonomy" id="6207"/>
    <lineage>
        <taxon>Eukaryota</taxon>
        <taxon>Metazoa</taxon>
        <taxon>Spiralia</taxon>
        <taxon>Lophotrochozoa</taxon>
        <taxon>Platyhelminthes</taxon>
        <taxon>Cestoda</taxon>
        <taxon>Eucestoda</taxon>
        <taxon>Cyclophyllidea</taxon>
        <taxon>Taeniidae</taxon>
        <taxon>Taenia</taxon>
    </lineage>
</organism>
<accession>A0ABR4QHK0</accession>
<proteinExistence type="predicted"/>
<gene>
    <name evidence="2" type="ORF">TcWFU_006590</name>
</gene>
<dbReference type="EMBL" id="JAKROA010000003">
    <property type="protein sequence ID" value="KAL5109101.1"/>
    <property type="molecule type" value="Genomic_DNA"/>
</dbReference>
<name>A0ABR4QHK0_9CEST</name>
<reference evidence="2 3" key="1">
    <citation type="journal article" date="2022" name="Front. Cell. Infect. Microbiol.">
        <title>The Genomes of Two Strains of Taenia crassiceps the Animal Model for the Study of Human Cysticercosis.</title>
        <authorList>
            <person name="Bobes R.J."/>
            <person name="Estrada K."/>
            <person name="Rios-Valencia D.G."/>
            <person name="Calderon-Gallegos A."/>
            <person name="de la Torre P."/>
            <person name="Carrero J.C."/>
            <person name="Sanchez-Flores A."/>
            <person name="Laclette J.P."/>
        </authorList>
    </citation>
    <scope>NUCLEOTIDE SEQUENCE [LARGE SCALE GENOMIC DNA]</scope>
    <source>
        <strain evidence="2">WFUcys</strain>
    </source>
</reference>
<dbReference type="Proteomes" id="UP001651158">
    <property type="component" value="Unassembled WGS sequence"/>
</dbReference>
<evidence type="ECO:0000313" key="3">
    <source>
        <dbReference type="Proteomes" id="UP001651158"/>
    </source>
</evidence>
<feature type="region of interest" description="Disordered" evidence="1">
    <location>
        <begin position="101"/>
        <end position="130"/>
    </location>
</feature>
<evidence type="ECO:0000256" key="1">
    <source>
        <dbReference type="SAM" id="MobiDB-lite"/>
    </source>
</evidence>
<keyword evidence="3" id="KW-1185">Reference proteome</keyword>
<protein>
    <submittedName>
        <fullName evidence="2">Uncharacterized protein</fullName>
    </submittedName>
</protein>
<sequence>MLGRRPGNKGVSSLACTHVRTEGTWMHACAQADTPPWQPMAMLADAKNRLDAHAWASTGNATAPFSLSLLAATPWTIQRGKASDDRLPLKLCCGAERVYGREGRAASESSDSVARPRERNHASCASYTPH</sequence>
<comment type="caution">
    <text evidence="2">The sequence shown here is derived from an EMBL/GenBank/DDBJ whole genome shotgun (WGS) entry which is preliminary data.</text>
</comment>
<evidence type="ECO:0000313" key="2">
    <source>
        <dbReference type="EMBL" id="KAL5109101.1"/>
    </source>
</evidence>